<accession>A0AB39XJ78</accession>
<sequence>MKDILCVAAFVGKVLCLMVFVTILKPEGSIGAAWTSTISADRRMERSGMQECDVNVFAAPQAGAKSCIARPRVAHW</sequence>
<proteinExistence type="predicted"/>
<evidence type="ECO:0000313" key="1">
    <source>
        <dbReference type="EMBL" id="XDV57466.1"/>
    </source>
</evidence>
<dbReference type="RefSeq" id="WP_369721889.1">
    <property type="nucleotide sequence ID" value="NZ_CP165734.1"/>
</dbReference>
<name>A0AB39XJ78_9BRAD</name>
<dbReference type="AlphaFoldDB" id="A0AB39XJ78"/>
<evidence type="ECO:0008006" key="2">
    <source>
        <dbReference type="Google" id="ProtNLM"/>
    </source>
</evidence>
<gene>
    <name evidence="1" type="ORF">AB8Z38_33820</name>
</gene>
<dbReference type="EMBL" id="CP165734">
    <property type="protein sequence ID" value="XDV57466.1"/>
    <property type="molecule type" value="Genomic_DNA"/>
</dbReference>
<reference evidence="1" key="1">
    <citation type="submission" date="2024-08" db="EMBL/GenBank/DDBJ databases">
        <authorList>
            <person name="Chaddad Z."/>
            <person name="Lamrabet M."/>
            <person name="Bouhnik O."/>
            <person name="Alami S."/>
            <person name="Wipf D."/>
            <person name="Courty P.E."/>
            <person name="Missbah El Idrissi M."/>
        </authorList>
    </citation>
    <scope>NUCLEOTIDE SEQUENCE</scope>
    <source>
        <strain evidence="1">LLZ17</strain>
    </source>
</reference>
<protein>
    <recommendedName>
        <fullName evidence="2">Secreted protein</fullName>
    </recommendedName>
</protein>
<organism evidence="1">
    <name type="scientific">Bradyrhizobium sp. LLZ17</name>
    <dbReference type="NCBI Taxonomy" id="3239388"/>
    <lineage>
        <taxon>Bacteria</taxon>
        <taxon>Pseudomonadati</taxon>
        <taxon>Pseudomonadota</taxon>
        <taxon>Alphaproteobacteria</taxon>
        <taxon>Hyphomicrobiales</taxon>
        <taxon>Nitrobacteraceae</taxon>
        <taxon>Bradyrhizobium</taxon>
    </lineage>
</organism>